<feature type="domain" description="DnaB/C C-terminal" evidence="3">
    <location>
        <begin position="263"/>
        <end position="329"/>
    </location>
</feature>
<comment type="caution">
    <text evidence="4">The sequence shown here is derived from an EMBL/GenBank/DDBJ whole genome shotgun (WGS) entry which is preliminary data.</text>
</comment>
<sequence>MSFNLNLGCWSSVFAVPTRIVDNDIKLASSYHLKVLLYILRNSDHAMTYESIGSALDMHPGDVKDCINFWADREVISVDENMISPYPAKNSESVISSVEREETPEKEEEREKLYHQEDFEADEEAGDDSGYTYQPSPVIKSPRPLTRPSRPDIKHVARMLSTDSELAALMEEAQMILGKTLSSGDAATLLMLRDTYGVPAEVLIMIIQYCASVDKGNMHAVEKEAINWSDEGIVTMEQADEKIKDLTERREAWNRVSRVFGFKNVGSPTKKQLEFASRWTAEWKFSDEMLREAYERCVDAKGIYEMNYINGILSNWHKNKIFNMDELRSADAARMMSDKGDKKVSDTAQSIHNQKHSYNIERTYDIGELEKRSILDEQD</sequence>
<dbReference type="InterPro" id="IPR006343">
    <property type="entry name" value="DnaB/C_C"/>
</dbReference>
<dbReference type="Pfam" id="PF07261">
    <property type="entry name" value="DnaB_2"/>
    <property type="match status" value="2"/>
</dbReference>
<dbReference type="Proteomes" id="UP000824118">
    <property type="component" value="Unassembled WGS sequence"/>
</dbReference>
<dbReference type="AlphaFoldDB" id="A0A9D1LZF1"/>
<dbReference type="InterPro" id="IPR053162">
    <property type="entry name" value="DnaD"/>
</dbReference>
<name>A0A9D1LZF1_9FIRM</name>
<dbReference type="SUPFAM" id="SSF158499">
    <property type="entry name" value="DnaD domain-like"/>
    <property type="match status" value="2"/>
</dbReference>
<protein>
    <submittedName>
        <fullName evidence="4">DnaD domain protein</fullName>
    </submittedName>
</protein>
<gene>
    <name evidence="4" type="ORF">IAD22_07465</name>
</gene>
<accession>A0A9D1LZF1</accession>
<comment type="similarity">
    <text evidence="1">Belongs to the DnaB/DnaD family.</text>
</comment>
<dbReference type="PIRSF" id="PIRSF033722">
    <property type="entry name" value="DnaD_CA_C3587_prd"/>
    <property type="match status" value="1"/>
</dbReference>
<feature type="region of interest" description="Disordered" evidence="2">
    <location>
        <begin position="90"/>
        <end position="150"/>
    </location>
</feature>
<reference evidence="4" key="1">
    <citation type="submission" date="2020-10" db="EMBL/GenBank/DDBJ databases">
        <authorList>
            <person name="Gilroy R."/>
        </authorList>
    </citation>
    <scope>NUCLEOTIDE SEQUENCE</scope>
    <source>
        <strain evidence="4">ChiGjej1B1-1684</strain>
    </source>
</reference>
<dbReference type="InterPro" id="IPR017019">
    <property type="entry name" value="DNA_replication_prd_bac"/>
</dbReference>
<dbReference type="PANTHER" id="PTHR37293">
    <property type="entry name" value="PHAGE REPLICATION PROTEIN-RELATED"/>
    <property type="match status" value="1"/>
</dbReference>
<reference evidence="4" key="2">
    <citation type="journal article" date="2021" name="PeerJ">
        <title>Extensive microbial diversity within the chicken gut microbiome revealed by metagenomics and culture.</title>
        <authorList>
            <person name="Gilroy R."/>
            <person name="Ravi A."/>
            <person name="Getino M."/>
            <person name="Pursley I."/>
            <person name="Horton D.L."/>
            <person name="Alikhan N.F."/>
            <person name="Baker D."/>
            <person name="Gharbi K."/>
            <person name="Hall N."/>
            <person name="Watson M."/>
            <person name="Adriaenssens E.M."/>
            <person name="Foster-Nyarko E."/>
            <person name="Jarju S."/>
            <person name="Secka A."/>
            <person name="Antonio M."/>
            <person name="Oren A."/>
            <person name="Chaudhuri R.R."/>
            <person name="La Ragione R."/>
            <person name="Hildebrand F."/>
            <person name="Pallen M.J."/>
        </authorList>
    </citation>
    <scope>NUCLEOTIDE SEQUENCE</scope>
    <source>
        <strain evidence="4">ChiGjej1B1-1684</strain>
    </source>
</reference>
<feature type="domain" description="DnaB/C C-terminal" evidence="3">
    <location>
        <begin position="173"/>
        <end position="242"/>
    </location>
</feature>
<organism evidence="4 5">
    <name type="scientific">Candidatus Limousia pullorum</name>
    <dbReference type="NCBI Taxonomy" id="2840860"/>
    <lineage>
        <taxon>Bacteria</taxon>
        <taxon>Bacillati</taxon>
        <taxon>Bacillota</taxon>
        <taxon>Clostridia</taxon>
        <taxon>Eubacteriales</taxon>
        <taxon>Oscillospiraceae</taxon>
        <taxon>Oscillospiraceae incertae sedis</taxon>
        <taxon>Candidatus Limousia</taxon>
    </lineage>
</organism>
<evidence type="ECO:0000256" key="2">
    <source>
        <dbReference type="SAM" id="MobiDB-lite"/>
    </source>
</evidence>
<evidence type="ECO:0000256" key="1">
    <source>
        <dbReference type="ARBA" id="ARBA00093462"/>
    </source>
</evidence>
<dbReference type="InterPro" id="IPR034829">
    <property type="entry name" value="DnaD-like_sf"/>
</dbReference>
<dbReference type="NCBIfam" id="TIGR01446">
    <property type="entry name" value="DnaD_dom"/>
    <property type="match status" value="1"/>
</dbReference>
<dbReference type="PANTHER" id="PTHR37293:SF5">
    <property type="entry name" value="DNA REPLICATION PROTEIN"/>
    <property type="match status" value="1"/>
</dbReference>
<dbReference type="EMBL" id="DVNG01000110">
    <property type="protein sequence ID" value="HIU50836.1"/>
    <property type="molecule type" value="Genomic_DNA"/>
</dbReference>
<dbReference type="Gene3D" id="1.10.10.630">
    <property type="entry name" value="DnaD domain-like"/>
    <property type="match status" value="2"/>
</dbReference>
<evidence type="ECO:0000259" key="3">
    <source>
        <dbReference type="Pfam" id="PF07261"/>
    </source>
</evidence>
<evidence type="ECO:0000313" key="5">
    <source>
        <dbReference type="Proteomes" id="UP000824118"/>
    </source>
</evidence>
<proteinExistence type="inferred from homology"/>
<evidence type="ECO:0000313" key="4">
    <source>
        <dbReference type="EMBL" id="HIU50836.1"/>
    </source>
</evidence>
<feature type="compositionally biased region" description="Basic and acidic residues" evidence="2">
    <location>
        <begin position="98"/>
        <end position="118"/>
    </location>
</feature>